<dbReference type="Proteomes" id="UP000005239">
    <property type="component" value="Unassembled WGS sequence"/>
</dbReference>
<dbReference type="AlphaFoldDB" id="A0A2A6C9S8"/>
<accession>A0A8R1YS58</accession>
<reference evidence="1" key="2">
    <citation type="submission" date="2022-06" db="UniProtKB">
        <authorList>
            <consortium name="EnsemblMetazoa"/>
        </authorList>
    </citation>
    <scope>IDENTIFICATION</scope>
    <source>
        <strain evidence="1">PS312</strain>
    </source>
</reference>
<organism evidence="1 2">
    <name type="scientific">Pristionchus pacificus</name>
    <name type="common">Parasitic nematode worm</name>
    <dbReference type="NCBI Taxonomy" id="54126"/>
    <lineage>
        <taxon>Eukaryota</taxon>
        <taxon>Metazoa</taxon>
        <taxon>Ecdysozoa</taxon>
        <taxon>Nematoda</taxon>
        <taxon>Chromadorea</taxon>
        <taxon>Rhabditida</taxon>
        <taxon>Rhabditina</taxon>
        <taxon>Diplogasteromorpha</taxon>
        <taxon>Diplogasteroidea</taxon>
        <taxon>Neodiplogasteridae</taxon>
        <taxon>Pristionchus</taxon>
    </lineage>
</organism>
<gene>
    <name evidence="1" type="primary">WBGene00277394</name>
</gene>
<dbReference type="EnsemblMetazoa" id="PPA39025.1">
    <property type="protein sequence ID" value="PPA39025.1"/>
    <property type="gene ID" value="WBGene00277394"/>
</dbReference>
<protein>
    <submittedName>
        <fullName evidence="1">Uncharacterized protein</fullName>
    </submittedName>
</protein>
<proteinExistence type="predicted"/>
<evidence type="ECO:0000313" key="2">
    <source>
        <dbReference type="Proteomes" id="UP000005239"/>
    </source>
</evidence>
<sequence>MGGKDVTIPLLEFIRVCGWLLYILHIQVSFAKKFSDHWKKVEKEGARFVEKSIPSSIDPLILTGALITVFIAIVFVIRKSCDPPPFPRGERYYESYESMRNQNGGYQEIDLLVDH</sequence>
<evidence type="ECO:0000313" key="1">
    <source>
        <dbReference type="EnsemblMetazoa" id="PPA39025.1"/>
    </source>
</evidence>
<reference evidence="2" key="1">
    <citation type="journal article" date="2008" name="Nat. Genet.">
        <title>The Pristionchus pacificus genome provides a unique perspective on nematode lifestyle and parasitism.</title>
        <authorList>
            <person name="Dieterich C."/>
            <person name="Clifton S.W."/>
            <person name="Schuster L.N."/>
            <person name="Chinwalla A."/>
            <person name="Delehaunty K."/>
            <person name="Dinkelacker I."/>
            <person name="Fulton L."/>
            <person name="Fulton R."/>
            <person name="Godfrey J."/>
            <person name="Minx P."/>
            <person name="Mitreva M."/>
            <person name="Roeseler W."/>
            <person name="Tian H."/>
            <person name="Witte H."/>
            <person name="Yang S.P."/>
            <person name="Wilson R.K."/>
            <person name="Sommer R.J."/>
        </authorList>
    </citation>
    <scope>NUCLEOTIDE SEQUENCE [LARGE SCALE GENOMIC DNA]</scope>
    <source>
        <strain evidence="2">PS312</strain>
    </source>
</reference>
<keyword evidence="2" id="KW-1185">Reference proteome</keyword>
<accession>A0A2A6C9S8</accession>
<name>A0A2A6C9S8_PRIPA</name>